<name>A0A2P8F4N7_9GAMM</name>
<keyword evidence="3" id="KW-1185">Reference proteome</keyword>
<sequence>MFANLFKPKWRHSDPEVRACAIGKLHPDHPEQAVILCQLALNDSNQNVRLRAVRRLSDTESLLTVLQQSRDPEIREQAGVRVSECFDDNQSQGSLHQLLERIDDDATRTRIIIHTSCTHLETDTLNSIRDEAVLMQIALNAKLANIRKEAAQRIDSTELLEQIQRASRGRDKTVHRISRDKLNSLREQARQATETDQRRQQLLAQLQQLAVTHDTQYLQARAQALYQEWQQLGSAGAEQQQFADLQQTIEQRLQQRADAEAAVVREREAQQAREQQAQALLEQLAALTPTHGAATTAAEQLASLQQQWQTLSGTLSARQQSQWQKGTQAVEQTLAALVALDQHDEQLERLLTDDQQPLPQRLRKVQQLIGKIDWPAQTPAPERLLQLTALADTLKQQQADLSAEARQQTAEISHQVDQLEQAIESGNVIDADRLQQALSKRMEQLGTLLPDALEARFRQLHARLAELQDWQGFAVSGKKESLCAQMEALIGVELAPQALADQIRNLQQEWKQVDANDPLHSQKLWKRFHEAGEKAYTPCQQWFGSQRKQREFNLTQRQQICDQLELYLKQMDWNQADWTAVEAISRTAREEWRTYTPVDRAPGKPLQQQFNALLRELDQQVKQHRQHCGEIKEQLIAQASELATADDVSAAADAAKQLQQQWKNAGPTFRSRERALWQAFREQCDLIFARLKEQRKAQASQERQQAQTQKAMLPDMAIEALQRLALLAEQSEEELVTQGSSETLSTLLTEAITGPSPGEHWRERIGVRLEAIRLISAGTRSIEQQLAISERQARELCIRLEILLSLASPEEDEALRMEYQMERLSQALAQQDDEPTPAALQALELEWLTLPFAWQFGELHDRFVQQLQSA</sequence>
<evidence type="ECO:0000313" key="3">
    <source>
        <dbReference type="Proteomes" id="UP000242133"/>
    </source>
</evidence>
<dbReference type="Proteomes" id="UP000242133">
    <property type="component" value="Unassembled WGS sequence"/>
</dbReference>
<feature type="coiled-coil region" evidence="1">
    <location>
        <begin position="242"/>
        <end position="287"/>
    </location>
</feature>
<proteinExistence type="predicted"/>
<feature type="coiled-coil region" evidence="1">
    <location>
        <begin position="384"/>
        <end position="422"/>
    </location>
</feature>
<dbReference type="SUPFAM" id="SSF48371">
    <property type="entry name" value="ARM repeat"/>
    <property type="match status" value="2"/>
</dbReference>
<dbReference type="Pfam" id="PF03993">
    <property type="entry name" value="DUF349"/>
    <property type="match status" value="2"/>
</dbReference>
<evidence type="ECO:0000256" key="1">
    <source>
        <dbReference type="SAM" id="Coils"/>
    </source>
</evidence>
<dbReference type="EMBL" id="PYGI01000001">
    <property type="protein sequence ID" value="PSL16685.1"/>
    <property type="molecule type" value="Genomic_DNA"/>
</dbReference>
<feature type="coiled-coil region" evidence="1">
    <location>
        <begin position="175"/>
        <end position="205"/>
    </location>
</feature>
<accession>A0A2P8F4N7</accession>
<reference evidence="2 3" key="1">
    <citation type="submission" date="2018-03" db="EMBL/GenBank/DDBJ databases">
        <title>Genomic Encyclopedia of Archaeal and Bacterial Type Strains, Phase II (KMG-II): from individual species to whole genera.</title>
        <authorList>
            <person name="Goeker M."/>
        </authorList>
    </citation>
    <scope>NUCLEOTIDE SEQUENCE [LARGE SCALE GENOMIC DNA]</scope>
    <source>
        <strain evidence="2 3">DSM 17586</strain>
    </source>
</reference>
<dbReference type="InterPro" id="IPR007139">
    <property type="entry name" value="DUF349"/>
</dbReference>
<evidence type="ECO:0000313" key="2">
    <source>
        <dbReference type="EMBL" id="PSL16685.1"/>
    </source>
</evidence>
<dbReference type="OrthoDB" id="5523335at2"/>
<gene>
    <name evidence="2" type="ORF">CLV44_10183</name>
</gene>
<protein>
    <submittedName>
        <fullName evidence="2">Uncharacterized protein DUF349</fullName>
    </submittedName>
</protein>
<dbReference type="RefSeq" id="WP_106590129.1">
    <property type="nucleotide sequence ID" value="NZ_PYGI01000001.1"/>
</dbReference>
<organism evidence="2 3">
    <name type="scientific">Marinobacterium halophilum</name>
    <dbReference type="NCBI Taxonomy" id="267374"/>
    <lineage>
        <taxon>Bacteria</taxon>
        <taxon>Pseudomonadati</taxon>
        <taxon>Pseudomonadota</taxon>
        <taxon>Gammaproteobacteria</taxon>
        <taxon>Oceanospirillales</taxon>
        <taxon>Oceanospirillaceae</taxon>
        <taxon>Marinobacterium</taxon>
    </lineage>
</organism>
<dbReference type="InterPro" id="IPR016024">
    <property type="entry name" value="ARM-type_fold"/>
</dbReference>
<dbReference type="AlphaFoldDB" id="A0A2P8F4N7"/>
<keyword evidence="1" id="KW-0175">Coiled coil</keyword>
<comment type="caution">
    <text evidence="2">The sequence shown here is derived from an EMBL/GenBank/DDBJ whole genome shotgun (WGS) entry which is preliminary data.</text>
</comment>